<organism evidence="3 4">
    <name type="scientific">Qipengyuania aquimaris</name>
    <dbReference type="NCBI Taxonomy" id="255984"/>
    <lineage>
        <taxon>Bacteria</taxon>
        <taxon>Pseudomonadati</taxon>
        <taxon>Pseudomonadota</taxon>
        <taxon>Alphaproteobacteria</taxon>
        <taxon>Sphingomonadales</taxon>
        <taxon>Erythrobacteraceae</taxon>
        <taxon>Qipengyuania</taxon>
    </lineage>
</organism>
<dbReference type="Pfam" id="PF07238">
    <property type="entry name" value="PilZ"/>
    <property type="match status" value="1"/>
</dbReference>
<feature type="compositionally biased region" description="Low complexity" evidence="1">
    <location>
        <begin position="101"/>
        <end position="112"/>
    </location>
</feature>
<evidence type="ECO:0000313" key="4">
    <source>
        <dbReference type="Proteomes" id="UP000824927"/>
    </source>
</evidence>
<evidence type="ECO:0000313" key="3">
    <source>
        <dbReference type="EMBL" id="MBY6219299.1"/>
    </source>
</evidence>
<dbReference type="SUPFAM" id="SSF141371">
    <property type="entry name" value="PilZ domain-like"/>
    <property type="match status" value="1"/>
</dbReference>
<sequence length="121" mass="13278">MSAIETRGVKRDSLFLMAELQPEGATEPEKVKIRNLSDTGILVDAASILDRGDRVIVRLKTIGPVAGRVAWTQGVRVGISFDAPIDSQAARQQVRSENTEAPRYARPAVAPRSSDWRVRPL</sequence>
<evidence type="ECO:0000259" key="2">
    <source>
        <dbReference type="Pfam" id="PF07238"/>
    </source>
</evidence>
<reference evidence="3" key="1">
    <citation type="submission" date="2021-06" db="EMBL/GenBank/DDBJ databases">
        <title>50 bacteria genomes isolated from Dapeng, Shenzhen, China.</title>
        <authorList>
            <person name="Zheng W."/>
            <person name="Yu S."/>
            <person name="Huang Y."/>
        </authorList>
    </citation>
    <scope>NUCLEOTIDE SEQUENCE</scope>
    <source>
        <strain evidence="3">DP4N28-2</strain>
    </source>
</reference>
<gene>
    <name evidence="3" type="ORF">KUV31_13200</name>
</gene>
<protein>
    <submittedName>
        <fullName evidence="3">PilZ domain-containing protein</fullName>
    </submittedName>
</protein>
<dbReference type="Proteomes" id="UP000824927">
    <property type="component" value="Unassembled WGS sequence"/>
</dbReference>
<dbReference type="RefSeq" id="WP_222405918.1">
    <property type="nucleotide sequence ID" value="NZ_JAHVKP010000001.1"/>
</dbReference>
<feature type="domain" description="PilZ" evidence="2">
    <location>
        <begin position="25"/>
        <end position="92"/>
    </location>
</feature>
<dbReference type="GO" id="GO:0035438">
    <property type="term" value="F:cyclic-di-GMP binding"/>
    <property type="evidence" value="ECO:0007669"/>
    <property type="project" value="InterPro"/>
</dbReference>
<proteinExistence type="predicted"/>
<dbReference type="AlphaFoldDB" id="A0A9Q3S2X3"/>
<accession>A0A9Q3S2X3</accession>
<name>A0A9Q3S2X3_9SPHN</name>
<dbReference type="InterPro" id="IPR009875">
    <property type="entry name" value="PilZ_domain"/>
</dbReference>
<comment type="caution">
    <text evidence="3">The sequence shown here is derived from an EMBL/GenBank/DDBJ whole genome shotgun (WGS) entry which is preliminary data.</text>
</comment>
<feature type="region of interest" description="Disordered" evidence="1">
    <location>
        <begin position="90"/>
        <end position="121"/>
    </location>
</feature>
<evidence type="ECO:0000256" key="1">
    <source>
        <dbReference type="SAM" id="MobiDB-lite"/>
    </source>
</evidence>
<dbReference type="EMBL" id="JAHVKP010000001">
    <property type="protein sequence ID" value="MBY6219299.1"/>
    <property type="molecule type" value="Genomic_DNA"/>
</dbReference>